<keyword evidence="4 7" id="KW-1133">Transmembrane helix</keyword>
<dbReference type="InterPro" id="IPR043428">
    <property type="entry name" value="LivM-like"/>
</dbReference>
<dbReference type="GO" id="GO:0005886">
    <property type="term" value="C:plasma membrane"/>
    <property type="evidence" value="ECO:0007669"/>
    <property type="project" value="UniProtKB-SubCell"/>
</dbReference>
<evidence type="ECO:0000256" key="1">
    <source>
        <dbReference type="ARBA" id="ARBA00004429"/>
    </source>
</evidence>
<evidence type="ECO:0000313" key="10">
    <source>
        <dbReference type="Proteomes" id="UP000254346"/>
    </source>
</evidence>
<dbReference type="GO" id="GO:0015658">
    <property type="term" value="F:branched-chain amino acid transmembrane transporter activity"/>
    <property type="evidence" value="ECO:0007669"/>
    <property type="project" value="InterPro"/>
</dbReference>
<dbReference type="EMBL" id="UGXR01000001">
    <property type="protein sequence ID" value="SUH06534.1"/>
    <property type="molecule type" value="Genomic_DNA"/>
</dbReference>
<evidence type="ECO:0000256" key="5">
    <source>
        <dbReference type="ARBA" id="ARBA00023136"/>
    </source>
</evidence>
<dbReference type="InterPro" id="IPR001851">
    <property type="entry name" value="ABC_transp_permease"/>
</dbReference>
<feature type="transmembrane region" description="Helical" evidence="7">
    <location>
        <begin position="91"/>
        <end position="107"/>
    </location>
</feature>
<dbReference type="Proteomes" id="UP000254346">
    <property type="component" value="Unassembled WGS sequence"/>
</dbReference>
<dbReference type="PANTHER" id="PTHR30482:SF20">
    <property type="entry name" value="HIGH-AFFINITY BRANCHED-CHAIN AMINO ACID TRANSPORT SYSTEM PERMEASE PROTEIN LIVM"/>
    <property type="match status" value="1"/>
</dbReference>
<reference evidence="9 10" key="1">
    <citation type="submission" date="2018-06" db="EMBL/GenBank/DDBJ databases">
        <authorList>
            <consortium name="Pathogen Informatics"/>
            <person name="Doyle S."/>
        </authorList>
    </citation>
    <scope>NUCLEOTIDE SEQUENCE [LARGE SCALE GENOMIC DNA]</scope>
    <source>
        <strain evidence="9 10">NCTC8256</strain>
    </source>
</reference>
<dbReference type="InterPro" id="IPR021807">
    <property type="entry name" value="LivHM_N"/>
</dbReference>
<gene>
    <name evidence="9" type="primary">livM_1</name>
    <name evidence="9" type="ORF">NCTC8256_00387</name>
</gene>
<evidence type="ECO:0000259" key="8">
    <source>
        <dbReference type="Pfam" id="PF11862"/>
    </source>
</evidence>
<dbReference type="Pfam" id="PF02653">
    <property type="entry name" value="BPD_transp_2"/>
    <property type="match status" value="1"/>
</dbReference>
<keyword evidence="2" id="KW-1003">Cell membrane</keyword>
<feature type="transmembrane region" description="Helical" evidence="7">
    <location>
        <begin position="162"/>
        <end position="182"/>
    </location>
</feature>
<feature type="transmembrane region" description="Helical" evidence="7">
    <location>
        <begin position="119"/>
        <end position="142"/>
    </location>
</feature>
<evidence type="ECO:0000256" key="7">
    <source>
        <dbReference type="SAM" id="Phobius"/>
    </source>
</evidence>
<comment type="subcellular location">
    <subcellularLocation>
        <location evidence="1">Cell inner membrane</location>
        <topology evidence="1">Multi-pass membrane protein</topology>
    </subcellularLocation>
</comment>
<evidence type="ECO:0000256" key="4">
    <source>
        <dbReference type="ARBA" id="ARBA00022989"/>
    </source>
</evidence>
<feature type="region of interest" description="Disordered" evidence="6">
    <location>
        <begin position="210"/>
        <end position="235"/>
    </location>
</feature>
<name>A0A379VKB9_SALET</name>
<organism evidence="9 10">
    <name type="scientific">Salmonella enterica I</name>
    <dbReference type="NCBI Taxonomy" id="59201"/>
    <lineage>
        <taxon>Bacteria</taxon>
        <taxon>Pseudomonadati</taxon>
        <taxon>Pseudomonadota</taxon>
        <taxon>Gammaproteobacteria</taxon>
        <taxon>Enterobacterales</taxon>
        <taxon>Enterobacteriaceae</taxon>
        <taxon>Salmonella</taxon>
    </lineage>
</organism>
<evidence type="ECO:0000256" key="2">
    <source>
        <dbReference type="ARBA" id="ARBA00022475"/>
    </source>
</evidence>
<dbReference type="PANTHER" id="PTHR30482">
    <property type="entry name" value="HIGH-AFFINITY BRANCHED-CHAIN AMINO ACID TRANSPORT SYSTEM PERMEASE"/>
    <property type="match status" value="1"/>
</dbReference>
<evidence type="ECO:0000313" key="9">
    <source>
        <dbReference type="EMBL" id="SUH06534.1"/>
    </source>
</evidence>
<dbReference type="Pfam" id="PF11862">
    <property type="entry name" value="DUF3382"/>
    <property type="match status" value="1"/>
</dbReference>
<keyword evidence="3 7" id="KW-0812">Transmembrane</keyword>
<keyword evidence="5 7" id="KW-0472">Membrane</keyword>
<proteinExistence type="predicted"/>
<feature type="domain" description="High-affinity branched-chain amino acid transport system permease LivHM N-terminal" evidence="8">
    <location>
        <begin position="6"/>
        <end position="103"/>
    </location>
</feature>
<sequence>MKPMHIAMALFSAAMFFVLAGVFMGVQLELDGTKLVVDTAADIRWQWILSVRQWFFFFQLLRPMFQKAVKHVSGPKFILPAIDGSTVKQKLFLMALLVIAVAWPFMVSRGSVDIATMTMIYIILGLGLNVVVGLSGLLVLGYGGFYAIGAYTFALLNHYYGLGFWTCLPLAGLVSAAAGFPARLPGTASARRLSGDCDARLRRNRPYPVAQQHGNYRRPERHQPDPQTDAVWSGV</sequence>
<dbReference type="AlphaFoldDB" id="A0A379VKB9"/>
<protein>
    <submittedName>
        <fullName evidence="9">High-affinity branched-chain amino acid transporter permease</fullName>
    </submittedName>
</protein>
<accession>A0A379VKB9</accession>
<evidence type="ECO:0000256" key="3">
    <source>
        <dbReference type="ARBA" id="ARBA00022692"/>
    </source>
</evidence>
<evidence type="ECO:0000256" key="6">
    <source>
        <dbReference type="SAM" id="MobiDB-lite"/>
    </source>
</evidence>